<keyword evidence="2" id="KW-1185">Reference proteome</keyword>
<gene>
    <name evidence="1" type="ORF">B0T17DRAFT_91887</name>
</gene>
<sequence length="85" mass="9481">MRPVMPLVPVVPLVLRSLGRNCRFALQKSRVLGGSSSRLSRCQSPSLSYRSFSGSARLRDDDEERQWSTPLAKQLAEAISVYDSL</sequence>
<dbReference type="EMBL" id="JAULSR010000001">
    <property type="protein sequence ID" value="KAK0636851.1"/>
    <property type="molecule type" value="Genomic_DNA"/>
</dbReference>
<evidence type="ECO:0000313" key="1">
    <source>
        <dbReference type="EMBL" id="KAK0636851.1"/>
    </source>
</evidence>
<evidence type="ECO:0000313" key="2">
    <source>
        <dbReference type="Proteomes" id="UP001174934"/>
    </source>
</evidence>
<dbReference type="AlphaFoldDB" id="A0AA39XNH9"/>
<name>A0AA39XNH9_9PEZI</name>
<organism evidence="1 2">
    <name type="scientific">Bombardia bombarda</name>
    <dbReference type="NCBI Taxonomy" id="252184"/>
    <lineage>
        <taxon>Eukaryota</taxon>
        <taxon>Fungi</taxon>
        <taxon>Dikarya</taxon>
        <taxon>Ascomycota</taxon>
        <taxon>Pezizomycotina</taxon>
        <taxon>Sordariomycetes</taxon>
        <taxon>Sordariomycetidae</taxon>
        <taxon>Sordariales</taxon>
        <taxon>Lasiosphaeriaceae</taxon>
        <taxon>Bombardia</taxon>
    </lineage>
</organism>
<reference evidence="1" key="1">
    <citation type="submission" date="2023-06" db="EMBL/GenBank/DDBJ databases">
        <title>Genome-scale phylogeny and comparative genomics of the fungal order Sordariales.</title>
        <authorList>
            <consortium name="Lawrence Berkeley National Laboratory"/>
            <person name="Hensen N."/>
            <person name="Bonometti L."/>
            <person name="Westerberg I."/>
            <person name="Brannstrom I.O."/>
            <person name="Guillou S."/>
            <person name="Cros-Aarteil S."/>
            <person name="Calhoun S."/>
            <person name="Haridas S."/>
            <person name="Kuo A."/>
            <person name="Mondo S."/>
            <person name="Pangilinan J."/>
            <person name="Riley R."/>
            <person name="LaButti K."/>
            <person name="Andreopoulos B."/>
            <person name="Lipzen A."/>
            <person name="Chen C."/>
            <person name="Yanf M."/>
            <person name="Daum C."/>
            <person name="Ng V."/>
            <person name="Clum A."/>
            <person name="Steindorff A."/>
            <person name="Ohm R."/>
            <person name="Martin F."/>
            <person name="Silar P."/>
            <person name="Natvig D."/>
            <person name="Lalanne C."/>
            <person name="Gautier V."/>
            <person name="Ament-velasquez S.L."/>
            <person name="Kruys A."/>
            <person name="Hutchinson M.I."/>
            <person name="Powell A.J."/>
            <person name="Barry K."/>
            <person name="Miller A.N."/>
            <person name="Grigoriev I.V."/>
            <person name="Debuchy R."/>
            <person name="Gladieux P."/>
            <person name="Thoren M.H."/>
            <person name="Johannesson H."/>
        </authorList>
    </citation>
    <scope>NUCLEOTIDE SEQUENCE</scope>
    <source>
        <strain evidence="1">SMH3391-2</strain>
    </source>
</reference>
<comment type="caution">
    <text evidence="1">The sequence shown here is derived from an EMBL/GenBank/DDBJ whole genome shotgun (WGS) entry which is preliminary data.</text>
</comment>
<protein>
    <submittedName>
        <fullName evidence="1">Uncharacterized protein</fullName>
    </submittedName>
</protein>
<proteinExistence type="predicted"/>
<dbReference type="Proteomes" id="UP001174934">
    <property type="component" value="Unassembled WGS sequence"/>
</dbReference>
<accession>A0AA39XNH9</accession>